<dbReference type="RefSeq" id="WP_186856084.1">
    <property type="nucleotide sequence ID" value="NZ_JACOOY010000017.1"/>
</dbReference>
<dbReference type="PANTHER" id="PTHR22990">
    <property type="entry name" value="F-BOX ONLY PROTEIN"/>
    <property type="match status" value="1"/>
</dbReference>
<comment type="caution">
    <text evidence="4">The sequence shown here is derived from an EMBL/GenBank/DDBJ whole genome shotgun (WGS) entry which is preliminary data.</text>
</comment>
<dbReference type="InterPro" id="IPR051550">
    <property type="entry name" value="SCF-Subunits/Alg-Epimerases"/>
</dbReference>
<keyword evidence="2" id="KW-0732">Signal</keyword>
<dbReference type="InterPro" id="IPR012334">
    <property type="entry name" value="Pectin_lyas_fold"/>
</dbReference>
<dbReference type="SUPFAM" id="SSF51126">
    <property type="entry name" value="Pectin lyase-like"/>
    <property type="match status" value="2"/>
</dbReference>
<sequence length="662" mass="72271">MKKRVITVLLSGMIAMACTIGMNPVESQAQEKVHTENQIAVQDAEETDDSVITVSAKNGSDIARELDNALKEARDTATDSNPVTVKVVAGSYKLSSTLHIYSNTTLDLTEGVTFTYSRTSSNMIETGTNGTYKGHSDFNASLACKGYSGFRNISIIGGKWLGNSNCDSSLIRLFHAKNIKLENVTVSGGGCAHQVELAAIDGLKVNKCTFKDLARRKSSGNLKQEALQFDIPCDTSIYKSTYLDGTTMKNVEVTNCLFQNVPRGVGTHTLLNGAYHENIKITGNIFKNIQEEAIIALTYYNCEIKNNVIENCGGGVLIQYFKPLSSSVMSTIFDGKKVYKGQVRHNAKMVVENNRMTIKYTKYSDEVCGVKVYGRKVSTTEKDKKNKTIPKKDYYISGVKVRNNVITTAGHGVHMMDVQDSEATGNKITGKNYYAKDPRRKKYDGVFVDLGSKRITTNSNIIKNMARSGVFTQNYSTSMIITNNQISGCKQHGVQMFNKSTCGKLSRNVISNIKEHAVHITKSTANISGNTISGVPYGVFVSSDAKGKIYQNTYKSGVKKKVYVGGKTSGITSKAPKITKKSGSKTSMTVKWKKVSGAGGYEVQYSTDPKLVSGVKSVSLSAKKTSASMKKPAAGKTYYVKVLSYKKVKGMQMYSSAKAMKL</sequence>
<protein>
    <submittedName>
        <fullName evidence="4">Right-handed parallel beta-helix repeat-containing protein</fullName>
    </submittedName>
</protein>
<dbReference type="SMART" id="SM00710">
    <property type="entry name" value="PbH1"/>
    <property type="match status" value="8"/>
</dbReference>
<dbReference type="InterPro" id="IPR006626">
    <property type="entry name" value="PbH1"/>
</dbReference>
<dbReference type="Gene3D" id="2.60.40.10">
    <property type="entry name" value="Immunoglobulins"/>
    <property type="match status" value="1"/>
</dbReference>
<feature type="chain" id="PRO_5045046325" evidence="2">
    <location>
        <begin position="18"/>
        <end position="662"/>
    </location>
</feature>
<evidence type="ECO:0000313" key="5">
    <source>
        <dbReference type="Proteomes" id="UP000647235"/>
    </source>
</evidence>
<evidence type="ECO:0000259" key="3">
    <source>
        <dbReference type="Pfam" id="PF05048"/>
    </source>
</evidence>
<organism evidence="4 5">
    <name type="scientific">Dorea hominis</name>
    <dbReference type="NCBI Taxonomy" id="2763040"/>
    <lineage>
        <taxon>Bacteria</taxon>
        <taxon>Bacillati</taxon>
        <taxon>Bacillota</taxon>
        <taxon>Clostridia</taxon>
        <taxon>Lachnospirales</taxon>
        <taxon>Lachnospiraceae</taxon>
        <taxon>Dorea</taxon>
    </lineage>
</organism>
<evidence type="ECO:0000256" key="2">
    <source>
        <dbReference type="SAM" id="SignalP"/>
    </source>
</evidence>
<dbReference type="EMBL" id="JACOOY010000017">
    <property type="protein sequence ID" value="MBC5665939.1"/>
    <property type="molecule type" value="Genomic_DNA"/>
</dbReference>
<dbReference type="PROSITE" id="PS51257">
    <property type="entry name" value="PROKAR_LIPOPROTEIN"/>
    <property type="match status" value="1"/>
</dbReference>
<name>A0ABR7EX86_9FIRM</name>
<feature type="domain" description="Periplasmic copper-binding protein NosD beta helix" evidence="3">
    <location>
        <begin position="396"/>
        <end position="565"/>
    </location>
</feature>
<feature type="signal peptide" evidence="2">
    <location>
        <begin position="1"/>
        <end position="17"/>
    </location>
</feature>
<dbReference type="SUPFAM" id="SSF49265">
    <property type="entry name" value="Fibronectin type III"/>
    <property type="match status" value="1"/>
</dbReference>
<dbReference type="InterPro" id="IPR013783">
    <property type="entry name" value="Ig-like_fold"/>
</dbReference>
<keyword evidence="1" id="KW-0677">Repeat</keyword>
<reference evidence="4 5" key="1">
    <citation type="submission" date="2020-08" db="EMBL/GenBank/DDBJ databases">
        <title>Genome public.</title>
        <authorList>
            <person name="Liu C."/>
            <person name="Sun Q."/>
        </authorList>
    </citation>
    <scope>NUCLEOTIDE SEQUENCE [LARGE SCALE GENOMIC DNA]</scope>
    <source>
        <strain evidence="4 5">NSJ-36</strain>
    </source>
</reference>
<dbReference type="InterPro" id="IPR036116">
    <property type="entry name" value="FN3_sf"/>
</dbReference>
<dbReference type="PANTHER" id="PTHR22990:SF15">
    <property type="entry name" value="F-BOX ONLY PROTEIN 10"/>
    <property type="match status" value="1"/>
</dbReference>
<dbReference type="InterPro" id="IPR007742">
    <property type="entry name" value="NosD_dom"/>
</dbReference>
<keyword evidence="5" id="KW-1185">Reference proteome</keyword>
<gene>
    <name evidence="4" type="ORF">H8S07_11855</name>
</gene>
<dbReference type="Gene3D" id="2.160.20.10">
    <property type="entry name" value="Single-stranded right-handed beta-helix, Pectin lyase-like"/>
    <property type="match status" value="1"/>
</dbReference>
<dbReference type="Pfam" id="PF05048">
    <property type="entry name" value="NosD"/>
    <property type="match status" value="1"/>
</dbReference>
<evidence type="ECO:0000256" key="1">
    <source>
        <dbReference type="ARBA" id="ARBA00022737"/>
    </source>
</evidence>
<accession>A0ABR7EX86</accession>
<dbReference type="Proteomes" id="UP000647235">
    <property type="component" value="Unassembled WGS sequence"/>
</dbReference>
<dbReference type="InterPro" id="IPR011050">
    <property type="entry name" value="Pectin_lyase_fold/virulence"/>
</dbReference>
<evidence type="ECO:0000313" key="4">
    <source>
        <dbReference type="EMBL" id="MBC5665939.1"/>
    </source>
</evidence>
<proteinExistence type="predicted"/>